<gene>
    <name evidence="1" type="ORF">TP2_09460</name>
</gene>
<evidence type="ECO:0008006" key="3">
    <source>
        <dbReference type="Google" id="ProtNLM"/>
    </source>
</evidence>
<keyword evidence="2" id="KW-1185">Reference proteome</keyword>
<organism evidence="1 2">
    <name type="scientific">Thioclava pacifica DSM 10166</name>
    <dbReference type="NCBI Taxonomy" id="1353537"/>
    <lineage>
        <taxon>Bacteria</taxon>
        <taxon>Pseudomonadati</taxon>
        <taxon>Pseudomonadota</taxon>
        <taxon>Alphaproteobacteria</taxon>
        <taxon>Rhodobacterales</taxon>
        <taxon>Paracoccaceae</taxon>
        <taxon>Thioclava</taxon>
    </lineage>
</organism>
<evidence type="ECO:0000313" key="1">
    <source>
        <dbReference type="EMBL" id="KEO51695.1"/>
    </source>
</evidence>
<comment type="caution">
    <text evidence="1">The sequence shown here is derived from an EMBL/GenBank/DDBJ whole genome shotgun (WGS) entry which is preliminary data.</text>
</comment>
<dbReference type="Proteomes" id="UP000027432">
    <property type="component" value="Unassembled WGS sequence"/>
</dbReference>
<dbReference type="RefSeq" id="WP_038077929.1">
    <property type="nucleotide sequence ID" value="NZ_AUND01000034.1"/>
</dbReference>
<dbReference type="STRING" id="1353537.TP2_09460"/>
<protein>
    <recommendedName>
        <fullName evidence="3">Cytochrome c domain-containing protein</fullName>
    </recommendedName>
</protein>
<sequence>MRVFLAISLTVWGGFAQAETDPAQLFAKSCSRCHMTAEALVAQMVWAPDADTAEERADWFDGFIARHHSPKAGDRATLAVWLSGLTGKDEP</sequence>
<name>A0A074J762_9RHOB</name>
<evidence type="ECO:0000313" key="2">
    <source>
        <dbReference type="Proteomes" id="UP000027432"/>
    </source>
</evidence>
<dbReference type="EMBL" id="AUND01000034">
    <property type="protein sequence ID" value="KEO51695.1"/>
    <property type="molecule type" value="Genomic_DNA"/>
</dbReference>
<accession>A0A074J762</accession>
<proteinExistence type="predicted"/>
<reference evidence="1 2" key="1">
    <citation type="submission" date="2013-07" db="EMBL/GenBank/DDBJ databases">
        <title>Thioclava pacifica DSM 10166 Genome Sequencing.</title>
        <authorList>
            <person name="Lai Q."/>
            <person name="Shao Z."/>
        </authorList>
    </citation>
    <scope>NUCLEOTIDE SEQUENCE [LARGE SCALE GENOMIC DNA]</scope>
    <source>
        <strain evidence="1 2">DSM 10166</strain>
    </source>
</reference>
<dbReference type="OrthoDB" id="7867850at2"/>
<dbReference type="AlphaFoldDB" id="A0A074J762"/>